<accession>A0AC35FXU9</accession>
<protein>
    <submittedName>
        <fullName evidence="2">Non-specific serine/threonine protein kinase</fullName>
    </submittedName>
</protein>
<organism evidence="1 2">
    <name type="scientific">Panagrolaimus sp. PS1159</name>
    <dbReference type="NCBI Taxonomy" id="55785"/>
    <lineage>
        <taxon>Eukaryota</taxon>
        <taxon>Metazoa</taxon>
        <taxon>Ecdysozoa</taxon>
        <taxon>Nematoda</taxon>
        <taxon>Chromadorea</taxon>
        <taxon>Rhabditida</taxon>
        <taxon>Tylenchina</taxon>
        <taxon>Panagrolaimomorpha</taxon>
        <taxon>Panagrolaimoidea</taxon>
        <taxon>Panagrolaimidae</taxon>
        <taxon>Panagrolaimus</taxon>
    </lineage>
</organism>
<name>A0AC35FXU9_9BILA</name>
<evidence type="ECO:0000313" key="2">
    <source>
        <dbReference type="WBParaSite" id="PS1159_v2.g21940.t1"/>
    </source>
</evidence>
<evidence type="ECO:0000313" key="1">
    <source>
        <dbReference type="Proteomes" id="UP000887580"/>
    </source>
</evidence>
<dbReference type="WBParaSite" id="PS1159_v2.g21940.t1">
    <property type="protein sequence ID" value="PS1159_v2.g21940.t1"/>
    <property type="gene ID" value="PS1159_v2.g21940"/>
</dbReference>
<dbReference type="Proteomes" id="UP000887580">
    <property type="component" value="Unplaced"/>
</dbReference>
<sequence length="2746" mass="315220">MATKDSCLFLTNKQQTFDGNFDSSYNKTNLNLNQYHISSDVTLIKSNNSTFKNKKFQNNDFGGCPKKPIEFKDKNDKTAQKICPSEYLNLHESEKEERNNAVNRWNKKDSKSANNSTLSLHIAAFENGVEDVEQNNIDKVSTKLNKKDVFNKNLKEQFFVGILKDYFEFFRQQQDTRNEPEVMQFQASQRLLNPNDEADKENQPSGSQNSVSAKILTKEKRQEKMPLRETIRYVCDRYEGFKTFLTEEQSVQKLPICNADFIHLCRFIEGHFINLEISLDLDDEIDKDEIIRRYKVQAVVILSYIEVLQSRLPKEVLIWIICVYINLISKRPVGDRLSGTLMDHVFKFSTFLSDDYREKFGEEIIDQWTNLLSGSNSFCLNEQWMKHFYDDEKNLSFDLFPVKIQFEDGDDERKVCVLRCLLQFFLYGGFDFKQLPDEKLAFLFMCLFKDAFNYRITNLIISLFHKLISADLCHGVFFMSCVDLLFSFLDFYHREQISPGSLEAKEKPLIENSIKSCLDKISNIIVFPSSMLQVSRCKPSTFLPFASRGIDLLLTFKLDNPTLLKFVVNSLKNLSESDSLGEYNQLPENCKQLLRHLIIQCDGKDVDIGYISEMFSFLIKFKGESNTSNFIDNLLQAASTNDKKINVRNILISVLSPLKNAKQFLAKVVPNEEEISQLFQDLTDGKIDSAYLSASLNIVAKSADFYTGKSDTLLSLLSLPWICDIGWQIWEDFKKALPLLASIKTAEDKYKGILSTSSLKSISLKALSQISAKDQWRSYIFKEALYSSDVSVQIAALDSLPYLLKTIPTYPFFEVLTPLIESLAKEDKITVSSDLLSIVQSLISSISLCICVSGKQCKIQPDKRMCCTLCQTKEGQRKTVRIQFPFAIFELLKKIVEIEEEENELKMDFINLLSSTVRHILIHDEDVEGLIKLSLTLISAGSGISISYLDFVEEAIQYHVSEAIRRSLHEQIYYLQDEILQLDYFIIFAWKSENSEFAFNCLLEVIGRATVRSSRSQKAVEKAILMLNVISERDKITRKIFFIRNLMNICNYIIKRLLNSLVQAMSDENVAEDEHQVACESIIENCFASMATVFEIVTKKESNEEAAKAFLNFAVEFLIPQLFMYKSNQAKQFPLLFVKICDILKKTKESVVSNALPRMLWFQCFLRNVPWNDTYFKRAQSSCHKQLNTTITTSFVRCSLPIVLSLGKNEEIAKGYLSKLYNADPEVKPKPFDFTETLRPHYLGILLDLRRTFSDDIYYHHRQDIIKSVTVLINNLDSEFFSKTPGRMLAVLKVLQPIELSLDAWMAFLQRMDPPKLENQIHHVLIAAAPLIDLPGAKKIFDYIFGVRKKADPKKSSCQRFDRAVYVLYGQEKRLILDNCQSVVQDEQPLIRCAKMLTEESPDVYQLVLQKILPMLENADLSFDIFDELIYALLHALKSSSSAINRRLIGICIGKIGAIDPGKIGDISKNTDRRTLPLKFVDDLDQFFEEILESCAKLLIECSDATKVDFIGMALQGVLKELCTPDLARTKTKVFNTIKDETNIEVTPYLTTKFKGTVKDRPTITEQPYADYAEKYNDWIWQWYFAASDKITDARLSRVFRALQYLYYSDDIRVVQSMLSQVILQGLLENNTGIINEACVEIFGVFKRALTSSDGWIRMAAQTCFQMIEFIEKFNVFRASTPTRKLAKGDRDRVRFFLKKAVSELCEGTGELLSVTVAEKYSFACRALRWLEQYGIKVAPNGAVEFNRAAMYALERIYLSLSDTDGVLGAYETIQNHVTASPQERVVAFEATGDHTEALPLYQQKPVQKLPLVKCLLRLNQPLIAFNLAGSFTNEEKDEKIKYKLRDYQIEAAYRQEEWQNLNEILKNTNEKSNQITVWGAHVASIFAGIHGKSKQTFENRIEAARIQIMESLKAVTMEGADTYSQAYRYIQRLHILYEIEDAADNMKLFNPPSAQNFDRLIEKWDTRSDNAIQCSTVLEPIYWVRRELLRFADPIKNKDKISHYLIESCKFSRQANHLSTSWAHLIHARSLGVEKDLNIDTEEAKYFFQRGQKGEAICSLQKTLEKHFPRLTEELKICIKSKKGEAAEISKRVANEIRLSAQDRADFVNTQLQLTTYIDKSNASNIGDIYTQYCFMDGIAEKNEQEAYSFALFYDNAYYSRSPEDATNVFTCLSLYARVLSIGRRYLQHVMPRMITIWLDYAAAMHEKSEQQRAQATPVSKSGRGKNKVPAPTIRYDSQAATDFINKQFNRIDKYYWFTAFPQLISRLCHPDESIASYRTSAKEDPLRADRTKKTFSTAVNKAKSRKLPIDLNTLISNYKELAGLLIGIAEKGGDKCPHGEFNNFKEEFPVICKFFKNPNVKIAVPFITMVEKKMPNFLASQISLPEKENDDRVYIKGFEDNYKIFGSLEKPKLITMIGTNGVRYPMIAKRGDELRKDARCLDFCRMVNTLLLRDSEARRRQLHIRTYSVIPLQARGGLIEIVPNLVHLRSAFASNSDEHDTSKRWNQIKGDCAKRRKFFDEIVEKNPVKMAEYLRNKFVDPCKWYGARLAFTRTAATMSMVGFILGLGDRHCENILLDSTNGDIVHVDFNMLFNRGEYLPIPEVVPFRLTRNMIDGFGPTGVEGAFRKTCETVMRVLRHEQATLCTVLETFLHDPLVEWSKVENRNQQARGAQKNAVAADEYTKDNSISLIKARLDGKIVTQCFHKQTKSCITMSVEGQVAQLIKMATDRNYLAEMYIGWNPHL</sequence>
<proteinExistence type="predicted"/>
<reference evidence="2" key="1">
    <citation type="submission" date="2022-11" db="UniProtKB">
        <authorList>
            <consortium name="WormBaseParasite"/>
        </authorList>
    </citation>
    <scope>IDENTIFICATION</scope>
</reference>